<dbReference type="GO" id="GO:0045893">
    <property type="term" value="P:positive regulation of DNA-templated transcription"/>
    <property type="evidence" value="ECO:0007669"/>
    <property type="project" value="TreeGrafter"/>
</dbReference>
<evidence type="ECO:0000256" key="1">
    <source>
        <dbReference type="ARBA" id="ARBA00004123"/>
    </source>
</evidence>
<dbReference type="GO" id="GO:0003700">
    <property type="term" value="F:DNA-binding transcription factor activity"/>
    <property type="evidence" value="ECO:0007669"/>
    <property type="project" value="InterPro"/>
</dbReference>
<dbReference type="AlphaFoldDB" id="A0A843UL98"/>
<keyword evidence="6" id="KW-0804">Transcription</keyword>
<evidence type="ECO:0000256" key="7">
    <source>
        <dbReference type="ARBA" id="ARBA00023242"/>
    </source>
</evidence>
<feature type="compositionally biased region" description="Low complexity" evidence="9">
    <location>
        <begin position="223"/>
        <end position="243"/>
    </location>
</feature>
<evidence type="ECO:0000256" key="5">
    <source>
        <dbReference type="ARBA" id="ARBA00023159"/>
    </source>
</evidence>
<dbReference type="OrthoDB" id="550883at2759"/>
<comment type="subcellular location">
    <subcellularLocation>
        <location evidence="1">Nucleus</location>
    </subcellularLocation>
</comment>
<evidence type="ECO:0000256" key="2">
    <source>
        <dbReference type="ARBA" id="ARBA00023015"/>
    </source>
</evidence>
<comment type="similarity">
    <text evidence="8">Belongs to the AP2/ERF transcription factor family. ERF subfamily.</text>
</comment>
<evidence type="ECO:0000313" key="12">
    <source>
        <dbReference type="Proteomes" id="UP000652761"/>
    </source>
</evidence>
<evidence type="ECO:0000313" key="11">
    <source>
        <dbReference type="EMBL" id="MQL80689.1"/>
    </source>
</evidence>
<sequence>LANLERFLRAQDFSGQSNSRLLKSRKSGERKVRTKKGNGYELAAEKGGIGIGRTLRILTGSRERLISTSLALVPGIAMPMSQPEREHVEALLSDEHARKRTRSRRGGSSSIPETLARWKELNSQLDSGEDGEKLIRKVPAKGSKKGCMRGKGGPENSNCNYRGVRQRTWGKWVAEIREPNRGNRLWLGTFSTAIEAALAYDEAARAMYGPSARLNLSPQSGVSMDSTTDSSASTTSHLASISTGGDSELRTPKVEPVVDDMGVQDQPRDTTNLITLRKTERAHELNDRQQIAEAHMRQMKIEQDTPPPEAIRALHECPLEEFSDEMFDIDELLRLMDADESGNNAGLDQNRQLVCAGPSAHSFQVRNPDAASLYNMQQHPSEVDYSSCFIKAERPPELNYEWQADEGDLLEVGSSNFNFY</sequence>
<dbReference type="Proteomes" id="UP000652761">
    <property type="component" value="Unassembled WGS sequence"/>
</dbReference>
<keyword evidence="3" id="KW-0346">Stress response</keyword>
<protein>
    <recommendedName>
        <fullName evidence="10">AP2/ERF domain-containing protein</fullName>
    </recommendedName>
</protein>
<feature type="domain" description="AP2/ERF" evidence="10">
    <location>
        <begin position="160"/>
        <end position="217"/>
    </location>
</feature>
<keyword evidence="7" id="KW-0539">Nucleus</keyword>
<dbReference type="CDD" id="cd00018">
    <property type="entry name" value="AP2"/>
    <property type="match status" value="1"/>
</dbReference>
<keyword evidence="12" id="KW-1185">Reference proteome</keyword>
<keyword evidence="4" id="KW-0238">DNA-binding</keyword>
<dbReference type="InterPro" id="IPR001471">
    <property type="entry name" value="AP2/ERF_dom"/>
</dbReference>
<dbReference type="PRINTS" id="PR00367">
    <property type="entry name" value="ETHRSPELEMNT"/>
</dbReference>
<evidence type="ECO:0000256" key="9">
    <source>
        <dbReference type="SAM" id="MobiDB-lite"/>
    </source>
</evidence>
<dbReference type="GO" id="GO:0005634">
    <property type="term" value="C:nucleus"/>
    <property type="evidence" value="ECO:0007669"/>
    <property type="project" value="UniProtKB-SubCell"/>
</dbReference>
<evidence type="ECO:0000256" key="3">
    <source>
        <dbReference type="ARBA" id="ARBA00023016"/>
    </source>
</evidence>
<feature type="non-terminal residue" evidence="11">
    <location>
        <position position="1"/>
    </location>
</feature>
<dbReference type="PANTHER" id="PTHR31241">
    <property type="entry name" value="DEHYDRATION-RESPONSIVE ELEMENT-BINDING PROTEIN 2C"/>
    <property type="match status" value="1"/>
</dbReference>
<evidence type="ECO:0000259" key="10">
    <source>
        <dbReference type="PROSITE" id="PS51032"/>
    </source>
</evidence>
<dbReference type="EMBL" id="NMUH01000520">
    <property type="protein sequence ID" value="MQL80689.1"/>
    <property type="molecule type" value="Genomic_DNA"/>
</dbReference>
<gene>
    <name evidence="11" type="ORF">Taro_013137</name>
</gene>
<dbReference type="PANTHER" id="PTHR31241:SF62">
    <property type="entry name" value="DEHYDRATION-RESPONSIVE ELEMENT-BINDING PROTEIN 2D"/>
    <property type="match status" value="1"/>
</dbReference>
<name>A0A843UL98_COLES</name>
<feature type="region of interest" description="Disordered" evidence="9">
    <location>
        <begin position="94"/>
        <end position="114"/>
    </location>
</feature>
<dbReference type="FunFam" id="3.30.730.10:FF:000001">
    <property type="entry name" value="Ethylene-responsive transcription factor 2"/>
    <property type="match status" value="1"/>
</dbReference>
<dbReference type="InterPro" id="IPR036955">
    <property type="entry name" value="AP2/ERF_dom_sf"/>
</dbReference>
<dbReference type="Gene3D" id="3.30.730.10">
    <property type="entry name" value="AP2/ERF domain"/>
    <property type="match status" value="1"/>
</dbReference>
<dbReference type="GO" id="GO:0006950">
    <property type="term" value="P:response to stress"/>
    <property type="evidence" value="ECO:0007669"/>
    <property type="project" value="TreeGrafter"/>
</dbReference>
<reference evidence="11" key="1">
    <citation type="submission" date="2017-07" db="EMBL/GenBank/DDBJ databases">
        <title>Taro Niue Genome Assembly and Annotation.</title>
        <authorList>
            <person name="Atibalentja N."/>
            <person name="Keating K."/>
            <person name="Fields C.J."/>
        </authorList>
    </citation>
    <scope>NUCLEOTIDE SEQUENCE</scope>
    <source>
        <strain evidence="11">Niue_2</strain>
        <tissue evidence="11">Leaf</tissue>
    </source>
</reference>
<dbReference type="PROSITE" id="PS51032">
    <property type="entry name" value="AP2_ERF"/>
    <property type="match status" value="1"/>
</dbReference>
<dbReference type="Pfam" id="PF00847">
    <property type="entry name" value="AP2"/>
    <property type="match status" value="1"/>
</dbReference>
<comment type="caution">
    <text evidence="11">The sequence shown here is derived from an EMBL/GenBank/DDBJ whole genome shotgun (WGS) entry which is preliminary data.</text>
</comment>
<accession>A0A843UL98</accession>
<evidence type="ECO:0000256" key="4">
    <source>
        <dbReference type="ARBA" id="ARBA00023125"/>
    </source>
</evidence>
<keyword evidence="2" id="KW-0805">Transcription regulation</keyword>
<feature type="region of interest" description="Disordered" evidence="9">
    <location>
        <begin position="213"/>
        <end position="252"/>
    </location>
</feature>
<dbReference type="SUPFAM" id="SSF54171">
    <property type="entry name" value="DNA-binding domain"/>
    <property type="match status" value="1"/>
</dbReference>
<dbReference type="GO" id="GO:0000976">
    <property type="term" value="F:transcription cis-regulatory region binding"/>
    <property type="evidence" value="ECO:0007669"/>
    <property type="project" value="TreeGrafter"/>
</dbReference>
<organism evidence="11 12">
    <name type="scientific">Colocasia esculenta</name>
    <name type="common">Wild taro</name>
    <name type="synonym">Arum esculentum</name>
    <dbReference type="NCBI Taxonomy" id="4460"/>
    <lineage>
        <taxon>Eukaryota</taxon>
        <taxon>Viridiplantae</taxon>
        <taxon>Streptophyta</taxon>
        <taxon>Embryophyta</taxon>
        <taxon>Tracheophyta</taxon>
        <taxon>Spermatophyta</taxon>
        <taxon>Magnoliopsida</taxon>
        <taxon>Liliopsida</taxon>
        <taxon>Araceae</taxon>
        <taxon>Aroideae</taxon>
        <taxon>Colocasieae</taxon>
        <taxon>Colocasia</taxon>
    </lineage>
</organism>
<dbReference type="SMART" id="SM00380">
    <property type="entry name" value="AP2"/>
    <property type="match status" value="1"/>
</dbReference>
<evidence type="ECO:0000256" key="6">
    <source>
        <dbReference type="ARBA" id="ARBA00023163"/>
    </source>
</evidence>
<dbReference type="InterPro" id="IPR016177">
    <property type="entry name" value="DNA-bd_dom_sf"/>
</dbReference>
<evidence type="ECO:0000256" key="8">
    <source>
        <dbReference type="ARBA" id="ARBA00024343"/>
    </source>
</evidence>
<keyword evidence="5" id="KW-0010">Activator</keyword>
<proteinExistence type="inferred from homology"/>